<dbReference type="HOGENOM" id="CLU_084710_0_0_9"/>
<keyword evidence="2" id="KW-1185">Reference proteome</keyword>
<protein>
    <recommendedName>
        <fullName evidence="3">CobQ/CobB/MinD/ParA nucleotide binding domain-containing protein</fullName>
    </recommendedName>
</protein>
<evidence type="ECO:0000313" key="1">
    <source>
        <dbReference type="EMBL" id="ADI02529.1"/>
    </source>
</evidence>
<gene>
    <name evidence="1" type="ordered locus">Slip_1774</name>
</gene>
<evidence type="ECO:0000313" key="2">
    <source>
        <dbReference type="Proteomes" id="UP000000378"/>
    </source>
</evidence>
<accession>D7CP94</accession>
<dbReference type="EMBL" id="CP002048">
    <property type="protein sequence ID" value="ADI02529.1"/>
    <property type="molecule type" value="Genomic_DNA"/>
</dbReference>
<dbReference type="InterPro" id="IPR027417">
    <property type="entry name" value="P-loop_NTPase"/>
</dbReference>
<reference evidence="1 2" key="2">
    <citation type="journal article" date="2010" name="Stand. Genomic Sci.">
        <title>Complete genome sequence of Syntrophothermus lipocalidus type strain (TGB-C1).</title>
        <authorList>
            <person name="Djao O.D."/>
            <person name="Zhang X."/>
            <person name="Lucas S."/>
            <person name="Lapidus A."/>
            <person name="Del Rio T.G."/>
            <person name="Nolan M."/>
            <person name="Tice H."/>
            <person name="Cheng J.F."/>
            <person name="Han C."/>
            <person name="Tapia R."/>
            <person name="Goodwin L."/>
            <person name="Pitluck S."/>
            <person name="Liolios K."/>
            <person name="Ivanova N."/>
            <person name="Mavromatis K."/>
            <person name="Mikhailova N."/>
            <person name="Ovchinnikova G."/>
            <person name="Pati A."/>
            <person name="Brambilla E."/>
            <person name="Chen A."/>
            <person name="Palaniappan K."/>
            <person name="Land M."/>
            <person name="Hauser L."/>
            <person name="Chang Y.J."/>
            <person name="Jeffries C.D."/>
            <person name="Rohde M."/>
            <person name="Sikorski J."/>
            <person name="Spring S."/>
            <person name="Goker M."/>
            <person name="Detter J.C."/>
            <person name="Woyke T."/>
            <person name="Bristow J."/>
            <person name="Eisen J.A."/>
            <person name="Markowitz V."/>
            <person name="Hugenholtz P."/>
            <person name="Kyrpides N.C."/>
            <person name="Klenk H.P."/>
        </authorList>
    </citation>
    <scope>NUCLEOTIDE SEQUENCE [LARGE SCALE GENOMIC DNA]</scope>
    <source>
        <strain evidence="2">DSM 12680 / TGB-C1</strain>
    </source>
</reference>
<dbReference type="STRING" id="643648.Slip_1774"/>
<dbReference type="eggNOG" id="COG0489">
    <property type="taxonomic scope" value="Bacteria"/>
</dbReference>
<dbReference type="RefSeq" id="WP_013175931.1">
    <property type="nucleotide sequence ID" value="NC_014220.1"/>
</dbReference>
<dbReference type="KEGG" id="slp:Slip_1774"/>
<name>D7CP94_SYNLT</name>
<proteinExistence type="predicted"/>
<evidence type="ECO:0008006" key="3">
    <source>
        <dbReference type="Google" id="ProtNLM"/>
    </source>
</evidence>
<sequence length="221" mass="24846">MLGNITIFAGGFGSGKSETALNYALKLVRSCEQVVLADLDMVNPYFCSRELEKVLSVNRVKLLAPVERLRFGDVPQVPPEIVGYLGMENEMVLDVGGDEVGAQVLGYLRPYMRDRPYKMFLVVNPYRSFARELGAVAELKDALERASRLRFTGIVSNPNLAGDTDVEIIISGHERVREYAQGMNLPVVFLVVENCFYEAVRVRLPDTEVKPLTLYLRPEWL</sequence>
<dbReference type="OrthoDB" id="9779501at2"/>
<organism evidence="1 2">
    <name type="scientific">Syntrophothermus lipocalidus (strain DSM 12680 / TGB-C1)</name>
    <dbReference type="NCBI Taxonomy" id="643648"/>
    <lineage>
        <taxon>Bacteria</taxon>
        <taxon>Bacillati</taxon>
        <taxon>Bacillota</taxon>
        <taxon>Clostridia</taxon>
        <taxon>Eubacteriales</taxon>
        <taxon>Syntrophomonadaceae</taxon>
        <taxon>Syntrophothermus</taxon>
    </lineage>
</organism>
<dbReference type="SUPFAM" id="SSF52540">
    <property type="entry name" value="P-loop containing nucleoside triphosphate hydrolases"/>
    <property type="match status" value="1"/>
</dbReference>
<dbReference type="AlphaFoldDB" id="D7CP94"/>
<dbReference type="Proteomes" id="UP000000378">
    <property type="component" value="Chromosome"/>
</dbReference>
<reference evidence="2" key="1">
    <citation type="journal article" date="2010" name="Stand. Genomic Sci.">
        <title>Complete genome sequence of Syntrophothermus lipocalidus type strain (TGB-C1T).</title>
        <authorList>
            <consortium name="US DOE Joint Genome Institute (JGI-PGF)"/>
            <person name="Djao O."/>
            <person name="Zhang X."/>
            <person name="Lucas S."/>
            <person name="Lapidus A."/>
            <person name="Glavina Del Rio T."/>
            <person name="Nolan M."/>
            <person name="Tice H."/>
            <person name="Cheng J."/>
            <person name="Han C."/>
            <person name="Tapia R."/>
            <person name="Goodwin L."/>
            <person name="Pitluck S."/>
            <person name="Liolios K."/>
            <person name="Ivanova N."/>
            <person name="Mavromatis K."/>
            <person name="Mikhailova N."/>
            <person name="Ovchinnikova G."/>
            <person name="Pati A."/>
            <person name="Brambilla E."/>
            <person name="Chen A."/>
            <person name="Palaniappan K."/>
            <person name="Land M."/>
            <person name="Hauser L."/>
            <person name="Chang Y."/>
            <person name="Jeffries C."/>
            <person name="Rohde M."/>
            <person name="Sikorski J."/>
            <person name="Spring S."/>
            <person name="Goker M."/>
            <person name="Detter J."/>
            <person name="Woyke T."/>
            <person name="Bristow J."/>
            <person name="Eisen J."/>
            <person name="Markowitz V."/>
            <person name="Hugenholtz P."/>
            <person name="Kyrpides N."/>
            <person name="Klenk H."/>
        </authorList>
    </citation>
    <scope>NUCLEOTIDE SEQUENCE [LARGE SCALE GENOMIC DNA]</scope>
    <source>
        <strain evidence="2">DSM 12680 / TGB-C1</strain>
    </source>
</reference>